<dbReference type="PROSITE" id="PS50109">
    <property type="entry name" value="HIS_KIN"/>
    <property type="match status" value="1"/>
</dbReference>
<dbReference type="SUPFAM" id="SSF47384">
    <property type="entry name" value="Homodimeric domain of signal transducing histidine kinase"/>
    <property type="match status" value="1"/>
</dbReference>
<dbReference type="SUPFAM" id="SSF55874">
    <property type="entry name" value="ATPase domain of HSP90 chaperone/DNA topoisomerase II/histidine kinase"/>
    <property type="match status" value="1"/>
</dbReference>
<dbReference type="PRINTS" id="PR00344">
    <property type="entry name" value="BCTRLSENSOR"/>
</dbReference>
<dbReference type="GO" id="GO:0005524">
    <property type="term" value="F:ATP binding"/>
    <property type="evidence" value="ECO:0007669"/>
    <property type="project" value="UniProtKB-KW"/>
</dbReference>
<dbReference type="EC" id="2.7.13.3" evidence="3"/>
<evidence type="ECO:0000256" key="11">
    <source>
        <dbReference type="ARBA" id="ARBA00022989"/>
    </source>
</evidence>
<dbReference type="EMBL" id="DRNO01000120">
    <property type="protein sequence ID" value="HFC03578.1"/>
    <property type="molecule type" value="Genomic_DNA"/>
</dbReference>
<evidence type="ECO:0000256" key="5">
    <source>
        <dbReference type="ARBA" id="ARBA00022553"/>
    </source>
</evidence>
<keyword evidence="11 13" id="KW-1133">Transmembrane helix</keyword>
<sequence length="600" mass="69876">MPDLRVISRRKFTTVLALSFFVYGVILMLSFYLFSHWLIDKKEREKFRSEVTIEAINKERFLNLYLGKLSRSLLSIAYNPYFTSYIADPSYINSAEFLFLTIMLEHDDYMQLRFIGADGRERLRFDRDRPEGYPYKPARLQDKSGRYYFRESLKLKEGEIHTSKIDYNIENGKVVHPIVPVFRVSTPIYFRGKLQGVLTINTFAQKIIELFTSSPSFETVIFDREGYVIYADGHFYDKEYQPRKITELLPLHPADLPRKAKEEYISEKDRLYVKAMPMGTRLIYVAFRLKPDTALTLKKEDYQAAGLMLLILILLALPLSWLLSRPTEHMFEIVARQRQELEELTHTLEDRVRQKTEENARKDRLIIHQARLAELGEMIGNIAHQWRHPLTRLSLLLQNIKALSHKGRLDGERLEKMLATANEQIFFMSDTIDNFKDFYKPAAESGDFTLKEAYEKVMEIIGYDLKHKNITVSYHEQEPVRFHGKLNQFAQVLLNLIGNARDALMERNVPHPAIRIEARKEGEHWLIEVTDNAGGIPPEHLAKIFEPYFSTKAERGTGVGLYMVKTIIEEKFGGSVRVENDQEGARFTLILPVEESTKES</sequence>
<dbReference type="InterPro" id="IPR004358">
    <property type="entry name" value="Sig_transdc_His_kin-like_C"/>
</dbReference>
<comment type="caution">
    <text evidence="15">The sequence shown here is derived from an EMBL/GenBank/DDBJ whole genome shotgun (WGS) entry which is preliminary data.</text>
</comment>
<comment type="subcellular location">
    <subcellularLocation>
        <location evidence="2">Cell membrane</location>
        <topology evidence="2">Multi-pass membrane protein</topology>
    </subcellularLocation>
</comment>
<protein>
    <recommendedName>
        <fullName evidence="3">histidine kinase</fullName>
        <ecNumber evidence="3">2.7.13.3</ecNumber>
    </recommendedName>
</protein>
<dbReference type="Gene3D" id="3.30.450.20">
    <property type="entry name" value="PAS domain"/>
    <property type="match status" value="1"/>
</dbReference>
<organism evidence="15">
    <name type="scientific">Nitratifractor salsuginis</name>
    <dbReference type="NCBI Taxonomy" id="269261"/>
    <lineage>
        <taxon>Bacteria</taxon>
        <taxon>Pseudomonadati</taxon>
        <taxon>Campylobacterota</taxon>
        <taxon>Epsilonproteobacteria</taxon>
        <taxon>Campylobacterales</taxon>
        <taxon>Sulfurovaceae</taxon>
        <taxon>Nitratifractor</taxon>
    </lineage>
</organism>
<dbReference type="SUPFAM" id="SSF103190">
    <property type="entry name" value="Sensory domain-like"/>
    <property type="match status" value="1"/>
</dbReference>
<keyword evidence="12" id="KW-0902">Two-component regulatory system</keyword>
<name>A0A7V2SIN3_9BACT</name>
<evidence type="ECO:0000256" key="8">
    <source>
        <dbReference type="ARBA" id="ARBA00022741"/>
    </source>
</evidence>
<dbReference type="CDD" id="cd00082">
    <property type="entry name" value="HisKA"/>
    <property type="match status" value="1"/>
</dbReference>
<keyword evidence="13" id="KW-0472">Membrane</keyword>
<dbReference type="PANTHER" id="PTHR43065">
    <property type="entry name" value="SENSOR HISTIDINE KINASE"/>
    <property type="match status" value="1"/>
</dbReference>
<keyword evidence="10" id="KW-0067">ATP-binding</keyword>
<evidence type="ECO:0000256" key="3">
    <source>
        <dbReference type="ARBA" id="ARBA00012438"/>
    </source>
</evidence>
<dbReference type="InterPro" id="IPR036890">
    <property type="entry name" value="HATPase_C_sf"/>
</dbReference>
<evidence type="ECO:0000256" key="4">
    <source>
        <dbReference type="ARBA" id="ARBA00022475"/>
    </source>
</evidence>
<dbReference type="InterPro" id="IPR036097">
    <property type="entry name" value="HisK_dim/P_sf"/>
</dbReference>
<dbReference type="Proteomes" id="UP000885722">
    <property type="component" value="Unassembled WGS sequence"/>
</dbReference>
<evidence type="ECO:0000256" key="9">
    <source>
        <dbReference type="ARBA" id="ARBA00022777"/>
    </source>
</evidence>
<evidence type="ECO:0000259" key="14">
    <source>
        <dbReference type="PROSITE" id="PS50109"/>
    </source>
</evidence>
<dbReference type="SMART" id="SM00387">
    <property type="entry name" value="HATPase_c"/>
    <property type="match status" value="1"/>
</dbReference>
<keyword evidence="8" id="KW-0547">Nucleotide-binding</keyword>
<feature type="transmembrane region" description="Helical" evidence="13">
    <location>
        <begin position="304"/>
        <end position="323"/>
    </location>
</feature>
<keyword evidence="6" id="KW-0808">Transferase</keyword>
<dbReference type="InterPro" id="IPR029151">
    <property type="entry name" value="Sensor-like_sf"/>
</dbReference>
<feature type="domain" description="Histidine kinase" evidence="14">
    <location>
        <begin position="381"/>
        <end position="595"/>
    </location>
</feature>
<dbReference type="InterPro" id="IPR003661">
    <property type="entry name" value="HisK_dim/P_dom"/>
</dbReference>
<evidence type="ECO:0000256" key="13">
    <source>
        <dbReference type="SAM" id="Phobius"/>
    </source>
</evidence>
<dbReference type="GO" id="GO:0005886">
    <property type="term" value="C:plasma membrane"/>
    <property type="evidence" value="ECO:0007669"/>
    <property type="project" value="UniProtKB-SubCell"/>
</dbReference>
<evidence type="ECO:0000256" key="1">
    <source>
        <dbReference type="ARBA" id="ARBA00000085"/>
    </source>
</evidence>
<evidence type="ECO:0000256" key="12">
    <source>
        <dbReference type="ARBA" id="ARBA00023012"/>
    </source>
</evidence>
<dbReference type="Pfam" id="PF02518">
    <property type="entry name" value="HATPase_c"/>
    <property type="match status" value="1"/>
</dbReference>
<dbReference type="Gene3D" id="3.30.565.10">
    <property type="entry name" value="Histidine kinase-like ATPase, C-terminal domain"/>
    <property type="match status" value="1"/>
</dbReference>
<keyword evidence="9 15" id="KW-0418">Kinase</keyword>
<proteinExistence type="predicted"/>
<keyword evidence="4" id="KW-1003">Cell membrane</keyword>
<reference evidence="15" key="1">
    <citation type="journal article" date="2020" name="mSystems">
        <title>Genome- and Community-Level Interaction Insights into Carbon Utilization and Element Cycling Functions of Hydrothermarchaeota in Hydrothermal Sediment.</title>
        <authorList>
            <person name="Zhou Z."/>
            <person name="Liu Y."/>
            <person name="Xu W."/>
            <person name="Pan J."/>
            <person name="Luo Z.H."/>
            <person name="Li M."/>
        </authorList>
    </citation>
    <scope>NUCLEOTIDE SEQUENCE [LARGE SCALE GENOMIC DNA]</scope>
    <source>
        <strain evidence="15">HyVt-513</strain>
    </source>
</reference>
<evidence type="ECO:0000256" key="7">
    <source>
        <dbReference type="ARBA" id="ARBA00022692"/>
    </source>
</evidence>
<evidence type="ECO:0000313" key="15">
    <source>
        <dbReference type="EMBL" id="HFC03578.1"/>
    </source>
</evidence>
<evidence type="ECO:0000256" key="6">
    <source>
        <dbReference type="ARBA" id="ARBA00022679"/>
    </source>
</evidence>
<keyword evidence="7 13" id="KW-0812">Transmembrane</keyword>
<dbReference type="InterPro" id="IPR048760">
    <property type="entry name" value="VP0354-like_sensor_dom"/>
</dbReference>
<gene>
    <name evidence="15" type="ORF">ENJ74_01775</name>
</gene>
<dbReference type="Pfam" id="PF21623">
    <property type="entry name" value="HK_sensor_dom_bact"/>
    <property type="match status" value="1"/>
</dbReference>
<accession>A0A7V2SIN3</accession>
<keyword evidence="5" id="KW-0597">Phosphoprotein</keyword>
<evidence type="ECO:0000256" key="2">
    <source>
        <dbReference type="ARBA" id="ARBA00004651"/>
    </source>
</evidence>
<feature type="transmembrane region" description="Helical" evidence="13">
    <location>
        <begin position="20"/>
        <end position="39"/>
    </location>
</feature>
<dbReference type="SMART" id="SM00388">
    <property type="entry name" value="HisKA"/>
    <property type="match status" value="1"/>
</dbReference>
<evidence type="ECO:0000256" key="10">
    <source>
        <dbReference type="ARBA" id="ARBA00022840"/>
    </source>
</evidence>
<dbReference type="Gene3D" id="1.10.287.130">
    <property type="match status" value="1"/>
</dbReference>
<dbReference type="GO" id="GO:0000155">
    <property type="term" value="F:phosphorelay sensor kinase activity"/>
    <property type="evidence" value="ECO:0007669"/>
    <property type="project" value="InterPro"/>
</dbReference>
<dbReference type="InterPro" id="IPR005467">
    <property type="entry name" value="His_kinase_dom"/>
</dbReference>
<dbReference type="AlphaFoldDB" id="A0A7V2SIN3"/>
<dbReference type="InterPro" id="IPR003594">
    <property type="entry name" value="HATPase_dom"/>
</dbReference>
<comment type="catalytic activity">
    <reaction evidence="1">
        <text>ATP + protein L-histidine = ADP + protein N-phospho-L-histidine.</text>
        <dbReference type="EC" id="2.7.13.3"/>
    </reaction>
</comment>
<dbReference type="PANTHER" id="PTHR43065:SF10">
    <property type="entry name" value="PEROXIDE STRESS-ACTIVATED HISTIDINE KINASE MAK3"/>
    <property type="match status" value="1"/>
</dbReference>